<dbReference type="PANTHER" id="PTHR34385">
    <property type="entry name" value="D-ALANYL-D-ALANINE CARBOXYPEPTIDASE"/>
    <property type="match status" value="1"/>
</dbReference>
<organism evidence="3 4">
    <name type="scientific">Cellulomonas alba</name>
    <dbReference type="NCBI Taxonomy" id="3053467"/>
    <lineage>
        <taxon>Bacteria</taxon>
        <taxon>Bacillati</taxon>
        <taxon>Actinomycetota</taxon>
        <taxon>Actinomycetes</taxon>
        <taxon>Micrococcales</taxon>
        <taxon>Cellulomonadaceae</taxon>
        <taxon>Cellulomonas</taxon>
    </lineage>
</organism>
<evidence type="ECO:0000259" key="2">
    <source>
        <dbReference type="Pfam" id="PF02557"/>
    </source>
</evidence>
<dbReference type="SUPFAM" id="SSF55166">
    <property type="entry name" value="Hedgehog/DD-peptidase"/>
    <property type="match status" value="1"/>
</dbReference>
<evidence type="ECO:0000256" key="1">
    <source>
        <dbReference type="SAM" id="MobiDB-lite"/>
    </source>
</evidence>
<dbReference type="PANTHER" id="PTHR34385:SF1">
    <property type="entry name" value="PEPTIDOGLYCAN L-ALANYL-D-GLUTAMATE ENDOPEPTIDASE CWLK"/>
    <property type="match status" value="1"/>
</dbReference>
<dbReference type="InterPro" id="IPR003709">
    <property type="entry name" value="VanY-like_core_dom"/>
</dbReference>
<gene>
    <name evidence="3" type="ORF">QRT04_10385</name>
</gene>
<sequence length="529" mass="52024">MSNRKRRPAHRAEPVRSPLAARVHDLTPARLAQGGVVAVLVAGLCTTITAQASASGTETDSGRTAAMAEARDGAVDVAADALVVADAVQTKAAHTTGVSAAKLAELRTAAAQVDALITEAEGHTSTASDTRDAGGTPSPSASADAPAPTASPSASTPSAMSSPSATASGAPADAAEPDAANPAASPTAAPVGSDESPSAADADPASDTAAVAPPTVAPSTAASSTAATSTAGRAAGATVPGATVAGAAKAAPPAPASASAETPSPSSTATTGTPSATGTATAAAGTTATGTTPAGTSPTAFDAKVPTIPDTAGPEDQTTEDLRTAVAHLATIAAEVRAEVADEAARQAADKSAADKSAADKAAAQKTAADKKAADQAAAEKAAERKAAQRAAWKRSLQGFPNGRIPASALCGVPFDSSVLLRCDAAQALTALDKAYSRAFGHHLEVSDSYRSYGAQVACRATKGYLCAEPGTSNHGWGVAVDLGGGIQSFGTSTHGWMNRNAAKFGWHHPGWAEPGGSKPEPWHWEFTA</sequence>
<evidence type="ECO:0000313" key="4">
    <source>
        <dbReference type="Proteomes" id="UP001529338"/>
    </source>
</evidence>
<dbReference type="Proteomes" id="UP001529338">
    <property type="component" value="Unassembled WGS sequence"/>
</dbReference>
<keyword evidence="3" id="KW-0645">Protease</keyword>
<dbReference type="EMBL" id="JAUCGQ010000001">
    <property type="protein sequence ID" value="MDM7855336.1"/>
    <property type="molecule type" value="Genomic_DNA"/>
</dbReference>
<dbReference type="InterPro" id="IPR052179">
    <property type="entry name" value="DD-CPase-like"/>
</dbReference>
<comment type="caution">
    <text evidence="3">The sequence shown here is derived from an EMBL/GenBank/DDBJ whole genome shotgun (WGS) entry which is preliminary data.</text>
</comment>
<dbReference type="GO" id="GO:0004180">
    <property type="term" value="F:carboxypeptidase activity"/>
    <property type="evidence" value="ECO:0007669"/>
    <property type="project" value="UniProtKB-KW"/>
</dbReference>
<feature type="region of interest" description="Disordered" evidence="1">
    <location>
        <begin position="121"/>
        <end position="319"/>
    </location>
</feature>
<feature type="compositionally biased region" description="Low complexity" evidence="1">
    <location>
        <begin position="133"/>
        <end position="300"/>
    </location>
</feature>
<dbReference type="Gene3D" id="3.30.1380.10">
    <property type="match status" value="1"/>
</dbReference>
<reference evidence="3 4" key="1">
    <citation type="submission" date="2023-06" db="EMBL/GenBank/DDBJ databases">
        <title>Cellulomonas sp. MW4 Whole genome sequence.</title>
        <authorList>
            <person name="Park S."/>
        </authorList>
    </citation>
    <scope>NUCLEOTIDE SEQUENCE [LARGE SCALE GENOMIC DNA]</scope>
    <source>
        <strain evidence="3 4">MW4</strain>
    </source>
</reference>
<dbReference type="InterPro" id="IPR009045">
    <property type="entry name" value="Zn_M74/Hedgehog-like"/>
</dbReference>
<evidence type="ECO:0000313" key="3">
    <source>
        <dbReference type="EMBL" id="MDM7855336.1"/>
    </source>
</evidence>
<keyword evidence="3" id="KW-0378">Hydrolase</keyword>
<dbReference type="Pfam" id="PF02557">
    <property type="entry name" value="VanY"/>
    <property type="match status" value="1"/>
</dbReference>
<dbReference type="RefSeq" id="WP_289455145.1">
    <property type="nucleotide sequence ID" value="NZ_JAUCGQ010000001.1"/>
</dbReference>
<proteinExistence type="predicted"/>
<accession>A0ABT7SGN6</accession>
<keyword evidence="4" id="KW-1185">Reference proteome</keyword>
<name>A0ABT7SGN6_9CELL</name>
<keyword evidence="3" id="KW-0121">Carboxypeptidase</keyword>
<protein>
    <submittedName>
        <fullName evidence="3">D-alanyl-D-alanine carboxypeptidase family protein</fullName>
    </submittedName>
</protein>
<feature type="domain" description="D-alanyl-D-alanine carboxypeptidase-like core" evidence="2">
    <location>
        <begin position="421"/>
        <end position="528"/>
    </location>
</feature>
<dbReference type="CDD" id="cd14814">
    <property type="entry name" value="Peptidase_M15"/>
    <property type="match status" value="1"/>
</dbReference>